<keyword evidence="2" id="KW-0418">Kinase</keyword>
<dbReference type="AlphaFoldDB" id="A0A231GSR8"/>
<proteinExistence type="predicted"/>
<feature type="transmembrane region" description="Helical" evidence="1">
    <location>
        <begin position="378"/>
        <end position="400"/>
    </location>
</feature>
<gene>
    <name evidence="2" type="primary">pknD_4</name>
    <name evidence="2" type="ORF">B7C42_08262</name>
</gene>
<feature type="transmembrane region" description="Helical" evidence="1">
    <location>
        <begin position="149"/>
        <end position="170"/>
    </location>
</feature>
<dbReference type="PANTHER" id="PTHR24104:SF25">
    <property type="entry name" value="PROTEIN LIN-41"/>
    <property type="match status" value="1"/>
</dbReference>
<keyword evidence="3" id="KW-1185">Reference proteome</keyword>
<feature type="transmembrane region" description="Helical" evidence="1">
    <location>
        <begin position="231"/>
        <end position="252"/>
    </location>
</feature>
<feature type="transmembrane region" description="Helical" evidence="1">
    <location>
        <begin position="304"/>
        <end position="326"/>
    </location>
</feature>
<name>A0A231GSR8_9NOCA</name>
<dbReference type="PANTHER" id="PTHR24104">
    <property type="entry name" value="E3 UBIQUITIN-PROTEIN LIGASE NHLRC1-RELATED"/>
    <property type="match status" value="1"/>
</dbReference>
<evidence type="ECO:0000313" key="3">
    <source>
        <dbReference type="Proteomes" id="UP000215506"/>
    </source>
</evidence>
<organism evidence="2 3">
    <name type="scientific">Nocardia cerradoensis</name>
    <dbReference type="NCBI Taxonomy" id="85688"/>
    <lineage>
        <taxon>Bacteria</taxon>
        <taxon>Bacillati</taxon>
        <taxon>Actinomycetota</taxon>
        <taxon>Actinomycetes</taxon>
        <taxon>Mycobacteriales</taxon>
        <taxon>Nocardiaceae</taxon>
        <taxon>Nocardia</taxon>
    </lineage>
</organism>
<dbReference type="Gene3D" id="2.120.10.30">
    <property type="entry name" value="TolB, C-terminal domain"/>
    <property type="match status" value="1"/>
</dbReference>
<feature type="transmembrane region" description="Helical" evidence="1">
    <location>
        <begin position="101"/>
        <end position="120"/>
    </location>
</feature>
<evidence type="ECO:0000313" key="2">
    <source>
        <dbReference type="EMBL" id="OXR39669.1"/>
    </source>
</evidence>
<feature type="transmembrane region" description="Helical" evidence="1">
    <location>
        <begin position="406"/>
        <end position="425"/>
    </location>
</feature>
<feature type="transmembrane region" description="Helical" evidence="1">
    <location>
        <begin position="338"/>
        <end position="357"/>
    </location>
</feature>
<keyword evidence="1" id="KW-1133">Transmembrane helix</keyword>
<keyword evidence="2" id="KW-0808">Transferase</keyword>
<dbReference type="EC" id="2.7.11.1" evidence="2"/>
<feature type="transmembrane region" description="Helical" evidence="1">
    <location>
        <begin position="272"/>
        <end position="289"/>
    </location>
</feature>
<protein>
    <submittedName>
        <fullName evidence="2">Serine/threonine-protein kinase PknD</fullName>
        <ecNumber evidence="2">2.7.11.1</ecNumber>
    </submittedName>
</protein>
<dbReference type="InterPro" id="IPR011042">
    <property type="entry name" value="6-blade_b-propeller_TolB-like"/>
</dbReference>
<feature type="transmembrane region" description="Helical" evidence="1">
    <location>
        <begin position="28"/>
        <end position="48"/>
    </location>
</feature>
<feature type="transmembrane region" description="Helical" evidence="1">
    <location>
        <begin position="190"/>
        <end position="210"/>
    </location>
</feature>
<sequence>MLVVAVTLAAAWPTQRFASTRWDESVEWAVRLGLLAAVVIGFFGPVERERLGFRSQAERFTMVMVLGFAAAFAAGGLSYWAWADMSYRSAIVETAVGNAQYVAESFLLIALVVGFLRAPMGSSPTAALRESPRVADTAAGRFRAHIGPIAGTAAVVGVVFGLIFAIGVFTEHVVLKHESVRDAVLVALREWLTVGPIVGICSALAVQLGRRILRPGFEAAAERATMRQPRIFAAVTVTMVGTLAGSALLPLVRDMLGSGEAGWGPVVRAVKSSVQLALGPAIILGFLPWEPRPMSLQLRLRGRLVRLLTVSAIAGAAGAATLWFAADLPDAGQKARDCLLVGLPFGLAVGILAVALDRPVTLDRPIGPLESLRLDRRAAAIYSLAYAVAAGAATWLHAAISPTTTLGAQDIGLFAVAFFVISYFLTASGRHTITSVWMWLAGRMPLRDMEFYCTAHRRGVLRQVGSVYQFRHALLQDRLATGGRRPFPHSRTHAVLVLVAAAVLVLSSVAALAHHAYERRESLARSNAATLPFDDVSFPLGVAADHAGTLYVAGTTFEKSGDIVEKDATLGRLWRWKTDAPTPSMLEITDLGIAFTLAVDRANNLYIADSDKHHVLAVSPRSVVPVTLPFPELVKPIGLDVSESDDVYVSDNGTGTVWKLSAGSTTATALPFPKLDHVTGVAIDSAGTVYANEAGRNRVLKLTIGSTVPTALPFDGLDKPSGIAVDSEDTLYVCDWSGRVMKLRAGSATPEVVHMTGLNRPQSIAVDDAHNLYVTNPYDNRVLKLPSPR</sequence>
<keyword evidence="1" id="KW-0472">Membrane</keyword>
<dbReference type="InterPro" id="IPR050952">
    <property type="entry name" value="TRIM-NHL_E3_ligases"/>
</dbReference>
<feature type="transmembrane region" description="Helical" evidence="1">
    <location>
        <begin position="494"/>
        <end position="517"/>
    </location>
</feature>
<reference evidence="2 3" key="1">
    <citation type="submission" date="2017-07" db="EMBL/GenBank/DDBJ databases">
        <title>First draft Genome Sequence of Nocardia cerradoensis isolated from human infection.</title>
        <authorList>
            <person name="Carrasco G."/>
        </authorList>
    </citation>
    <scope>NUCLEOTIDE SEQUENCE [LARGE SCALE GENOMIC DNA]</scope>
    <source>
        <strain evidence="2 3">CNM20130759</strain>
    </source>
</reference>
<evidence type="ECO:0000256" key="1">
    <source>
        <dbReference type="SAM" id="Phobius"/>
    </source>
</evidence>
<comment type="caution">
    <text evidence="2">The sequence shown here is derived from an EMBL/GenBank/DDBJ whole genome shotgun (WGS) entry which is preliminary data.</text>
</comment>
<dbReference type="GO" id="GO:0004674">
    <property type="term" value="F:protein serine/threonine kinase activity"/>
    <property type="evidence" value="ECO:0007669"/>
    <property type="project" value="UniProtKB-EC"/>
</dbReference>
<dbReference type="EMBL" id="NGAF01000094">
    <property type="protein sequence ID" value="OXR39669.1"/>
    <property type="molecule type" value="Genomic_DNA"/>
</dbReference>
<keyword evidence="1" id="KW-0812">Transmembrane</keyword>
<feature type="transmembrane region" description="Helical" evidence="1">
    <location>
        <begin position="60"/>
        <end position="81"/>
    </location>
</feature>
<dbReference type="SUPFAM" id="SSF101898">
    <property type="entry name" value="NHL repeat"/>
    <property type="match status" value="1"/>
</dbReference>
<accession>A0A231GSR8</accession>
<dbReference type="GO" id="GO:0008270">
    <property type="term" value="F:zinc ion binding"/>
    <property type="evidence" value="ECO:0007669"/>
    <property type="project" value="UniProtKB-KW"/>
</dbReference>
<dbReference type="Proteomes" id="UP000215506">
    <property type="component" value="Unassembled WGS sequence"/>
</dbReference>